<feature type="compositionally biased region" description="Pro residues" evidence="1">
    <location>
        <begin position="175"/>
        <end position="192"/>
    </location>
</feature>
<dbReference type="AlphaFoldDB" id="A0A182QQD2"/>
<name>A0A182QQD2_9DIPT</name>
<feature type="compositionally biased region" description="Polar residues" evidence="1">
    <location>
        <begin position="300"/>
        <end position="311"/>
    </location>
</feature>
<keyword evidence="3" id="KW-1185">Reference proteome</keyword>
<feature type="compositionally biased region" description="Low complexity" evidence="1">
    <location>
        <begin position="271"/>
        <end position="282"/>
    </location>
</feature>
<protein>
    <submittedName>
        <fullName evidence="2">Uncharacterized protein</fullName>
    </submittedName>
</protein>
<evidence type="ECO:0000256" key="1">
    <source>
        <dbReference type="SAM" id="MobiDB-lite"/>
    </source>
</evidence>
<feature type="compositionally biased region" description="Pro residues" evidence="1">
    <location>
        <begin position="257"/>
        <end position="270"/>
    </location>
</feature>
<evidence type="ECO:0000313" key="2">
    <source>
        <dbReference type="EnsemblMetazoa" id="AFAF014769-PA"/>
    </source>
</evidence>
<accession>A0A182QQD2</accession>
<feature type="region of interest" description="Disordered" evidence="1">
    <location>
        <begin position="175"/>
        <end position="196"/>
    </location>
</feature>
<dbReference type="EnsemblMetazoa" id="AFAF014769-RA">
    <property type="protein sequence ID" value="AFAF014769-PA"/>
    <property type="gene ID" value="AFAF014769"/>
</dbReference>
<feature type="region of interest" description="Disordered" evidence="1">
    <location>
        <begin position="241"/>
        <end position="311"/>
    </location>
</feature>
<reference evidence="3" key="1">
    <citation type="submission" date="2014-01" db="EMBL/GenBank/DDBJ databases">
        <title>The Genome Sequence of Anopheles farauti FAR1 (V2).</title>
        <authorList>
            <consortium name="The Broad Institute Genomics Platform"/>
            <person name="Neafsey D.E."/>
            <person name="Besansky N."/>
            <person name="Howell P."/>
            <person name="Walton C."/>
            <person name="Young S.K."/>
            <person name="Zeng Q."/>
            <person name="Gargeya S."/>
            <person name="Fitzgerald M."/>
            <person name="Haas B."/>
            <person name="Abouelleil A."/>
            <person name="Allen A.W."/>
            <person name="Alvarado L."/>
            <person name="Arachchi H.M."/>
            <person name="Berlin A.M."/>
            <person name="Chapman S.B."/>
            <person name="Gainer-Dewar J."/>
            <person name="Goldberg J."/>
            <person name="Griggs A."/>
            <person name="Gujja S."/>
            <person name="Hansen M."/>
            <person name="Howarth C."/>
            <person name="Imamovic A."/>
            <person name="Ireland A."/>
            <person name="Larimer J."/>
            <person name="McCowan C."/>
            <person name="Murphy C."/>
            <person name="Pearson M."/>
            <person name="Poon T.W."/>
            <person name="Priest M."/>
            <person name="Roberts A."/>
            <person name="Saif S."/>
            <person name="Shea T."/>
            <person name="Sisk P."/>
            <person name="Sykes S."/>
            <person name="Wortman J."/>
            <person name="Nusbaum C."/>
            <person name="Birren B."/>
        </authorList>
    </citation>
    <scope>NUCLEOTIDE SEQUENCE [LARGE SCALE GENOMIC DNA]</scope>
    <source>
        <strain evidence="3">FAR1</strain>
    </source>
</reference>
<dbReference type="VEuPathDB" id="VectorBase:AFAF014769"/>
<reference evidence="2" key="2">
    <citation type="submission" date="2020-05" db="UniProtKB">
        <authorList>
            <consortium name="EnsemblMetazoa"/>
        </authorList>
    </citation>
    <scope>IDENTIFICATION</scope>
    <source>
        <strain evidence="2">FAR1</strain>
    </source>
</reference>
<proteinExistence type="predicted"/>
<sequence>MCLMQYFAPYTLEQSIGFRSGRSNRSNHSLHWNGVVESVVLQTSLPPAANGPDVYEQHGAASKLSSHCISFASSSLLSDFTFFAALNAPGRSASVPGTTVRKLGSELDPSPPLKHSSSVVAAVRSTPATLPATSPADGCCGDTLIFLRGTCSLVLRSISSCSFFPLVAPPPPAPPPLPPPLAPPTPGAPTAPPTSHSTTFAFFDLPKLPPLRDSLPLVPTPCEVFSVTDEEPVAFNTCRPPVDPPAAPTPADTTLPPLFPPFPPPPPPGPDASRSAAVSASVTILHTPGVAVATDWAPTVPTSPTTGAPSE</sequence>
<dbReference type="Proteomes" id="UP000075886">
    <property type="component" value="Unassembled WGS sequence"/>
</dbReference>
<evidence type="ECO:0000313" key="3">
    <source>
        <dbReference type="Proteomes" id="UP000075886"/>
    </source>
</evidence>
<organism evidence="2 3">
    <name type="scientific">Anopheles farauti</name>
    <dbReference type="NCBI Taxonomy" id="69004"/>
    <lineage>
        <taxon>Eukaryota</taxon>
        <taxon>Metazoa</taxon>
        <taxon>Ecdysozoa</taxon>
        <taxon>Arthropoda</taxon>
        <taxon>Hexapoda</taxon>
        <taxon>Insecta</taxon>
        <taxon>Pterygota</taxon>
        <taxon>Neoptera</taxon>
        <taxon>Endopterygota</taxon>
        <taxon>Diptera</taxon>
        <taxon>Nematocera</taxon>
        <taxon>Culicoidea</taxon>
        <taxon>Culicidae</taxon>
        <taxon>Anophelinae</taxon>
        <taxon>Anopheles</taxon>
    </lineage>
</organism>
<dbReference type="EMBL" id="AXCN02000376">
    <property type="status" value="NOT_ANNOTATED_CDS"/>
    <property type="molecule type" value="Genomic_DNA"/>
</dbReference>